<comment type="caution">
    <text evidence="2">The sequence shown here is derived from an EMBL/GenBank/DDBJ whole genome shotgun (WGS) entry which is preliminary data.</text>
</comment>
<evidence type="ECO:0008006" key="4">
    <source>
        <dbReference type="Google" id="ProtNLM"/>
    </source>
</evidence>
<gene>
    <name evidence="2" type="ORF">LSAT_V11C300144660</name>
</gene>
<protein>
    <recommendedName>
        <fullName evidence="4">Retrotransposon gag domain-containing protein</fullName>
    </recommendedName>
</protein>
<sequence length="212" mass="25036">MTQTLMNYRPSAFNKEIDPIMWSMWITETDGTFYTSKCADEDKMIYAAIFLKREAIHWWVIVKEVRLVDGFLRIEQGNITMREYTTKFMEKDSFVNFYVSIEERRVERYIWGIRTICAVDVAEGRKREHNHQGEKRALGKIKWNGRNNDSKKSKSSAQELMIGHIALDCKIGKVCYGCRFPDHIRPNYPRNKVNNYQHMVVGKRNRLGDVRA</sequence>
<accession>A0A9R1XNB1</accession>
<reference evidence="2 3" key="1">
    <citation type="journal article" date="2017" name="Nat. Commun.">
        <title>Genome assembly with in vitro proximity ligation data and whole-genome triplication in lettuce.</title>
        <authorList>
            <person name="Reyes-Chin-Wo S."/>
            <person name="Wang Z."/>
            <person name="Yang X."/>
            <person name="Kozik A."/>
            <person name="Arikit S."/>
            <person name="Song C."/>
            <person name="Xia L."/>
            <person name="Froenicke L."/>
            <person name="Lavelle D.O."/>
            <person name="Truco M.J."/>
            <person name="Xia R."/>
            <person name="Zhu S."/>
            <person name="Xu C."/>
            <person name="Xu H."/>
            <person name="Xu X."/>
            <person name="Cox K."/>
            <person name="Korf I."/>
            <person name="Meyers B.C."/>
            <person name="Michelmore R.W."/>
        </authorList>
    </citation>
    <scope>NUCLEOTIDE SEQUENCE [LARGE SCALE GENOMIC DNA]</scope>
    <source>
        <strain evidence="3">cv. Salinas</strain>
        <tissue evidence="2">Seedlings</tissue>
    </source>
</reference>
<evidence type="ECO:0000256" key="1">
    <source>
        <dbReference type="SAM" id="MobiDB-lite"/>
    </source>
</evidence>
<proteinExistence type="predicted"/>
<dbReference type="EMBL" id="NBSK02000003">
    <property type="protein sequence ID" value="KAJ0215959.1"/>
    <property type="molecule type" value="Genomic_DNA"/>
</dbReference>
<organism evidence="2 3">
    <name type="scientific">Lactuca sativa</name>
    <name type="common">Garden lettuce</name>
    <dbReference type="NCBI Taxonomy" id="4236"/>
    <lineage>
        <taxon>Eukaryota</taxon>
        <taxon>Viridiplantae</taxon>
        <taxon>Streptophyta</taxon>
        <taxon>Embryophyta</taxon>
        <taxon>Tracheophyta</taxon>
        <taxon>Spermatophyta</taxon>
        <taxon>Magnoliopsida</taxon>
        <taxon>eudicotyledons</taxon>
        <taxon>Gunneridae</taxon>
        <taxon>Pentapetalae</taxon>
        <taxon>asterids</taxon>
        <taxon>campanulids</taxon>
        <taxon>Asterales</taxon>
        <taxon>Asteraceae</taxon>
        <taxon>Cichorioideae</taxon>
        <taxon>Cichorieae</taxon>
        <taxon>Lactucinae</taxon>
        <taxon>Lactuca</taxon>
    </lineage>
</organism>
<feature type="region of interest" description="Disordered" evidence="1">
    <location>
        <begin position="130"/>
        <end position="155"/>
    </location>
</feature>
<name>A0A9R1XNB1_LACSA</name>
<evidence type="ECO:0000313" key="3">
    <source>
        <dbReference type="Proteomes" id="UP000235145"/>
    </source>
</evidence>
<keyword evidence="3" id="KW-1185">Reference proteome</keyword>
<dbReference type="Proteomes" id="UP000235145">
    <property type="component" value="Unassembled WGS sequence"/>
</dbReference>
<dbReference type="AlphaFoldDB" id="A0A9R1XNB1"/>
<evidence type="ECO:0000313" key="2">
    <source>
        <dbReference type="EMBL" id="KAJ0215959.1"/>
    </source>
</evidence>